<dbReference type="InterPro" id="IPR000209">
    <property type="entry name" value="Peptidase_S8/S53_dom"/>
</dbReference>
<dbReference type="Pfam" id="PF00082">
    <property type="entry name" value="Peptidase_S8"/>
    <property type="match status" value="1"/>
</dbReference>
<dbReference type="GO" id="GO:0008240">
    <property type="term" value="F:tripeptidyl-peptidase activity"/>
    <property type="evidence" value="ECO:0007669"/>
    <property type="project" value="TreeGrafter"/>
</dbReference>
<organism evidence="9">
    <name type="scientific">viral metagenome</name>
    <dbReference type="NCBI Taxonomy" id="1070528"/>
    <lineage>
        <taxon>unclassified sequences</taxon>
        <taxon>metagenomes</taxon>
        <taxon>organismal metagenomes</taxon>
    </lineage>
</organism>
<dbReference type="AlphaFoldDB" id="A0A6C0B6A7"/>
<dbReference type="InterPro" id="IPR030400">
    <property type="entry name" value="Sedolisin_dom"/>
</dbReference>
<feature type="domain" description="Peptidase S53" evidence="8">
    <location>
        <begin position="158"/>
        <end position="555"/>
    </location>
</feature>
<dbReference type="GO" id="GO:0004252">
    <property type="term" value="F:serine-type endopeptidase activity"/>
    <property type="evidence" value="ECO:0007669"/>
    <property type="project" value="InterPro"/>
</dbReference>
<keyword evidence="7" id="KW-0865">Zymogen</keyword>
<accession>A0A6C0B6A7</accession>
<evidence type="ECO:0000313" key="9">
    <source>
        <dbReference type="EMBL" id="QHS87058.1"/>
    </source>
</evidence>
<evidence type="ECO:0000256" key="2">
    <source>
        <dbReference type="ARBA" id="ARBA00022670"/>
    </source>
</evidence>
<protein>
    <recommendedName>
        <fullName evidence="8">Peptidase S53 domain-containing protein</fullName>
    </recommendedName>
</protein>
<evidence type="ECO:0000256" key="3">
    <source>
        <dbReference type="ARBA" id="ARBA00022723"/>
    </source>
</evidence>
<dbReference type="InterPro" id="IPR050819">
    <property type="entry name" value="Tripeptidyl-peptidase_I"/>
</dbReference>
<keyword evidence="6" id="KW-0106">Calcium</keyword>
<name>A0A6C0B6A7_9ZZZZ</name>
<dbReference type="SUPFAM" id="SSF54897">
    <property type="entry name" value="Protease propeptides/inhibitors"/>
    <property type="match status" value="1"/>
</dbReference>
<keyword evidence="3" id="KW-0479">Metal-binding</keyword>
<dbReference type="InterPro" id="IPR015366">
    <property type="entry name" value="S53_propep"/>
</dbReference>
<dbReference type="GO" id="GO:0046872">
    <property type="term" value="F:metal ion binding"/>
    <property type="evidence" value="ECO:0007669"/>
    <property type="project" value="UniProtKB-KW"/>
</dbReference>
<dbReference type="PROSITE" id="PS00138">
    <property type="entry name" value="SUBTILASE_SER"/>
    <property type="match status" value="1"/>
</dbReference>
<dbReference type="EMBL" id="MN739077">
    <property type="protein sequence ID" value="QHS87058.1"/>
    <property type="molecule type" value="Genomic_DNA"/>
</dbReference>
<dbReference type="CDD" id="cd11377">
    <property type="entry name" value="Pro-peptidase_S53"/>
    <property type="match status" value="1"/>
</dbReference>
<evidence type="ECO:0000256" key="1">
    <source>
        <dbReference type="ARBA" id="ARBA00001913"/>
    </source>
</evidence>
<dbReference type="Gene3D" id="3.40.50.200">
    <property type="entry name" value="Peptidase S8/S53 domain"/>
    <property type="match status" value="1"/>
</dbReference>
<reference evidence="9" key="1">
    <citation type="journal article" date="2020" name="Nature">
        <title>Giant virus diversity and host interactions through global metagenomics.</title>
        <authorList>
            <person name="Schulz F."/>
            <person name="Roux S."/>
            <person name="Paez-Espino D."/>
            <person name="Jungbluth S."/>
            <person name="Walsh D.A."/>
            <person name="Denef V.J."/>
            <person name="McMahon K.D."/>
            <person name="Konstantinidis K.T."/>
            <person name="Eloe-Fadrosh E.A."/>
            <person name="Kyrpides N.C."/>
            <person name="Woyke T."/>
        </authorList>
    </citation>
    <scope>NUCLEOTIDE SEQUENCE</scope>
    <source>
        <strain evidence="9">GVMAG-M-3300009422-16</strain>
    </source>
</reference>
<dbReference type="PANTHER" id="PTHR14218">
    <property type="entry name" value="PROTEASE S8 TRIPEPTIDYL PEPTIDASE I CLN2"/>
    <property type="match status" value="1"/>
</dbReference>
<comment type="cofactor">
    <cofactor evidence="1">
        <name>Ca(2+)</name>
        <dbReference type="ChEBI" id="CHEBI:29108"/>
    </cofactor>
</comment>
<evidence type="ECO:0000256" key="5">
    <source>
        <dbReference type="ARBA" id="ARBA00022825"/>
    </source>
</evidence>
<proteinExistence type="predicted"/>
<evidence type="ECO:0000256" key="6">
    <source>
        <dbReference type="ARBA" id="ARBA00022837"/>
    </source>
</evidence>
<evidence type="ECO:0000259" key="8">
    <source>
        <dbReference type="PROSITE" id="PS51695"/>
    </source>
</evidence>
<dbReference type="PROSITE" id="PS51695">
    <property type="entry name" value="SEDOLISIN"/>
    <property type="match status" value="1"/>
</dbReference>
<keyword evidence="4" id="KW-0378">Hydrolase</keyword>
<dbReference type="SMART" id="SM00944">
    <property type="entry name" value="Pro-kuma_activ"/>
    <property type="match status" value="1"/>
</dbReference>
<keyword evidence="5" id="KW-0720">Serine protease</keyword>
<sequence>MTILTILTFFLSGNIWNNFSSNYFDQIVKFNILLKQQNIDVLEKELIDRSNPYSDNYGKWFTKYQIDNIISPSDYKPVINWLNDHQINYINNNDNLLCQGPISGVQKLFNISTKDNQTIYKIPTNVRPHIDMILGMTKYYNRDVFEPIKKTHNPDNYIISPESINNLYNVTYPKHTKHSSQSVVEFLGDSCYNNESLQIFLSANGMSNISIPKKHFWGSCDITTQDPDIEATLDIQYQTGVNSNTDLFYISVSDWLYQFSNKVYQSVDPPKVISMSYGWAEWDQCDPDVMPTCLLNVTGEEYTKRTNIEFMKLGLRGVTLVASSGDAGAPGRTNEECGGDNKLNPAFPASSPWVLAVGGTIFMNATKLENPQTPMCKNNSCIGGGVELNCNFDRCGWTSGGGFSNYFNRPPWQINASDSYLNSSAPFPPENLFNTHGRIYPDISLVSHNYLIASSGSYSTVDGTSASAPSVSAMISILNNMRVSNGKSTLGPVAAVLYSMADACETCFKDIVDGSNNSTEFGECKWGYHGAKGYDAVYGLGVPNFKEIYNYIEGL</sequence>
<dbReference type="InterPro" id="IPR023828">
    <property type="entry name" value="Peptidase_S8_Ser-AS"/>
</dbReference>
<dbReference type="SUPFAM" id="SSF52743">
    <property type="entry name" value="Subtilisin-like"/>
    <property type="match status" value="1"/>
</dbReference>
<dbReference type="Pfam" id="PF09286">
    <property type="entry name" value="Pro-kuma_activ"/>
    <property type="match status" value="1"/>
</dbReference>
<evidence type="ECO:0000256" key="7">
    <source>
        <dbReference type="ARBA" id="ARBA00023145"/>
    </source>
</evidence>
<dbReference type="InterPro" id="IPR036852">
    <property type="entry name" value="Peptidase_S8/S53_dom_sf"/>
</dbReference>
<keyword evidence="2" id="KW-0645">Protease</keyword>
<dbReference type="GO" id="GO:0006508">
    <property type="term" value="P:proteolysis"/>
    <property type="evidence" value="ECO:0007669"/>
    <property type="project" value="UniProtKB-KW"/>
</dbReference>
<dbReference type="PANTHER" id="PTHR14218:SF31">
    <property type="entry name" value="PEPTIDASE S53 DOMAIN-CONTAINING PROTEIN"/>
    <property type="match status" value="1"/>
</dbReference>
<evidence type="ECO:0000256" key="4">
    <source>
        <dbReference type="ARBA" id="ARBA00022801"/>
    </source>
</evidence>
<dbReference type="CDD" id="cd04056">
    <property type="entry name" value="Peptidases_S53"/>
    <property type="match status" value="1"/>
</dbReference>